<dbReference type="RefSeq" id="WP_188803070.1">
    <property type="nucleotide sequence ID" value="NZ_BMOK01000008.1"/>
</dbReference>
<evidence type="ECO:0000313" key="1">
    <source>
        <dbReference type="EMBL" id="GGL56628.1"/>
    </source>
</evidence>
<sequence>MTTINIKISKTPDQDLVQLSGYTIYQYPLKVRFPGLHVNNHIYKIRDTTYGVMPSGLDAMTVQDLQTGNISIIYAGTDPTQPADISTDVSLVLSSGTSQQ</sequence>
<protein>
    <submittedName>
        <fullName evidence="1">Uncharacterized protein</fullName>
    </submittedName>
</protein>
<dbReference type="AlphaFoldDB" id="A0A917W2T2"/>
<dbReference type="EMBL" id="BMOK01000008">
    <property type="protein sequence ID" value="GGL56628.1"/>
    <property type="molecule type" value="Genomic_DNA"/>
</dbReference>
<reference evidence="1" key="2">
    <citation type="submission" date="2020-09" db="EMBL/GenBank/DDBJ databases">
        <authorList>
            <person name="Sun Q."/>
            <person name="Ohkuma M."/>
        </authorList>
    </citation>
    <scope>NUCLEOTIDE SEQUENCE</scope>
    <source>
        <strain evidence="1">JCM 15325</strain>
    </source>
</reference>
<keyword evidence="2" id="KW-1185">Reference proteome</keyword>
<proteinExistence type="predicted"/>
<dbReference type="Proteomes" id="UP000654670">
    <property type="component" value="Unassembled WGS sequence"/>
</dbReference>
<comment type="caution">
    <text evidence="1">The sequence shown here is derived from an EMBL/GenBank/DDBJ whole genome shotgun (WGS) entry which is preliminary data.</text>
</comment>
<evidence type="ECO:0000313" key="2">
    <source>
        <dbReference type="Proteomes" id="UP000654670"/>
    </source>
</evidence>
<gene>
    <name evidence="1" type="ORF">GCM10007968_20770</name>
</gene>
<name>A0A917W2T2_9BACL</name>
<accession>A0A917W2T2</accession>
<organism evidence="1 2">
    <name type="scientific">Sporolactobacillus putidus</name>
    <dbReference type="NCBI Taxonomy" id="492735"/>
    <lineage>
        <taxon>Bacteria</taxon>
        <taxon>Bacillati</taxon>
        <taxon>Bacillota</taxon>
        <taxon>Bacilli</taxon>
        <taxon>Bacillales</taxon>
        <taxon>Sporolactobacillaceae</taxon>
        <taxon>Sporolactobacillus</taxon>
    </lineage>
</organism>
<reference evidence="1" key="1">
    <citation type="journal article" date="2014" name="Int. J. Syst. Evol. Microbiol.">
        <title>Complete genome sequence of Corynebacterium casei LMG S-19264T (=DSM 44701T), isolated from a smear-ripened cheese.</title>
        <authorList>
            <consortium name="US DOE Joint Genome Institute (JGI-PGF)"/>
            <person name="Walter F."/>
            <person name="Albersmeier A."/>
            <person name="Kalinowski J."/>
            <person name="Ruckert C."/>
        </authorList>
    </citation>
    <scope>NUCLEOTIDE SEQUENCE</scope>
    <source>
        <strain evidence="1">JCM 15325</strain>
    </source>
</reference>